<dbReference type="InterPro" id="IPR050491">
    <property type="entry name" value="AmpC-like"/>
</dbReference>
<proteinExistence type="predicted"/>
<dbReference type="EMBL" id="LT629701">
    <property type="protein sequence ID" value="SDM62336.1"/>
    <property type="molecule type" value="Genomic_DNA"/>
</dbReference>
<sequence length="445" mass="47410">MRAWLTEEVPRLIDKHGVPGAAVALLVDGEIVDVAAGVLNRRTGAAATTDSLFQIGSITKLWTTALVMQLVDDHVIELDDPVTQHLPDLRLRDDRITIRQLLNHTNGLDGDVLTHTTRGDDAIAVYADTVVPQLAQITPPGTAFSYCNSAYVILGRLVEVLRGKPFHALVRERIADRLELTHLATIPEEALLHSTAVGHLPDGQPAPVWNLPASIASAGSLLSTNARSLTTFAAAHLDGNHLLSDAAISTLWTSDVDVPDIGSFARKWGVGWASFDWDGAQVVGHDGGTIGQTAFLRVVPQAGVAVAVLTNGGTAGLFADEVFSHVLGDLASVRPSAPATPPIDPEPVDAGLVTGTYTAPALRLEITVDSSGRASVRMSPVSEEMRMTMPEPVTRELVRFDDHRLISLEPGSSGRHEVYAFDDEGGPASFVFVGGRLFPRDALCP</sequence>
<dbReference type="Pfam" id="PF00144">
    <property type="entry name" value="Beta-lactamase"/>
    <property type="match status" value="1"/>
</dbReference>
<keyword evidence="3" id="KW-1185">Reference proteome</keyword>
<reference evidence="2 3" key="1">
    <citation type="submission" date="2016-10" db="EMBL/GenBank/DDBJ databases">
        <authorList>
            <person name="de Groot N.N."/>
        </authorList>
    </citation>
    <scope>NUCLEOTIDE SEQUENCE [LARGE SCALE GENOMIC DNA]</scope>
    <source>
        <strain evidence="2 3">DSM 44149</strain>
    </source>
</reference>
<dbReference type="PANTHER" id="PTHR46825">
    <property type="entry name" value="D-ALANYL-D-ALANINE-CARBOXYPEPTIDASE/ENDOPEPTIDASE AMPH"/>
    <property type="match status" value="1"/>
</dbReference>
<dbReference type="InterPro" id="IPR001466">
    <property type="entry name" value="Beta-lactam-related"/>
</dbReference>
<dbReference type="AlphaFoldDB" id="A0A1G9UR21"/>
<dbReference type="PANTHER" id="PTHR46825:SF8">
    <property type="entry name" value="BETA-LACTAMASE-RELATED"/>
    <property type="match status" value="1"/>
</dbReference>
<dbReference type="eggNOG" id="COG1680">
    <property type="taxonomic scope" value="Bacteria"/>
</dbReference>
<feature type="domain" description="Beta-lactamase-related" evidence="1">
    <location>
        <begin position="11"/>
        <end position="314"/>
    </location>
</feature>
<dbReference type="SUPFAM" id="SSF56601">
    <property type="entry name" value="beta-lactamase/transpeptidase-like"/>
    <property type="match status" value="1"/>
</dbReference>
<evidence type="ECO:0000313" key="3">
    <source>
        <dbReference type="Proteomes" id="UP000183376"/>
    </source>
</evidence>
<accession>A0A1G9UR21</accession>
<dbReference type="InterPro" id="IPR012338">
    <property type="entry name" value="Beta-lactam/transpept-like"/>
</dbReference>
<dbReference type="Proteomes" id="UP000183376">
    <property type="component" value="Chromosome I"/>
</dbReference>
<evidence type="ECO:0000259" key="1">
    <source>
        <dbReference type="Pfam" id="PF00144"/>
    </source>
</evidence>
<dbReference type="Gene3D" id="3.40.710.10">
    <property type="entry name" value="DD-peptidase/beta-lactamase superfamily"/>
    <property type="match status" value="1"/>
</dbReference>
<name>A0A1G9UR21_ALLAB</name>
<evidence type="ECO:0000313" key="2">
    <source>
        <dbReference type="EMBL" id="SDM62336.1"/>
    </source>
</evidence>
<organism evidence="2 3">
    <name type="scientific">Allokutzneria albata</name>
    <name type="common">Kibdelosporangium albatum</name>
    <dbReference type="NCBI Taxonomy" id="211114"/>
    <lineage>
        <taxon>Bacteria</taxon>
        <taxon>Bacillati</taxon>
        <taxon>Actinomycetota</taxon>
        <taxon>Actinomycetes</taxon>
        <taxon>Pseudonocardiales</taxon>
        <taxon>Pseudonocardiaceae</taxon>
        <taxon>Allokutzneria</taxon>
    </lineage>
</organism>
<gene>
    <name evidence="2" type="ORF">SAMN04489726_2562</name>
</gene>
<protein>
    <submittedName>
        <fullName evidence="2">CubicO group peptidase, beta-lactamase class C family</fullName>
    </submittedName>
</protein>
<dbReference type="STRING" id="211114.SAMN04489726_2562"/>